<dbReference type="OMA" id="DYWWISP"/>
<feature type="transmembrane region" description="Helical" evidence="2">
    <location>
        <begin position="43"/>
        <end position="67"/>
    </location>
</feature>
<dbReference type="SUPFAM" id="SSF103473">
    <property type="entry name" value="MFS general substrate transporter"/>
    <property type="match status" value="1"/>
</dbReference>
<feature type="transmembrane region" description="Helical" evidence="2">
    <location>
        <begin position="343"/>
        <end position="364"/>
    </location>
</feature>
<keyword evidence="2" id="KW-1133">Transmembrane helix</keyword>
<dbReference type="EMBL" id="JAPDFW010000065">
    <property type="protein sequence ID" value="KAJ5075334.1"/>
    <property type="molecule type" value="Genomic_DNA"/>
</dbReference>
<accession>A0A9Q0LMX8</accession>
<dbReference type="AlphaFoldDB" id="A0A9Q0LMX8"/>
<feature type="transmembrane region" description="Helical" evidence="2">
    <location>
        <begin position="376"/>
        <end position="397"/>
    </location>
</feature>
<dbReference type="InterPro" id="IPR036259">
    <property type="entry name" value="MFS_trans_sf"/>
</dbReference>
<dbReference type="OrthoDB" id="10526049at2759"/>
<organism evidence="3 4">
    <name type="scientific">Anaeramoeba ignava</name>
    <name type="common">Anaerobic marine amoeba</name>
    <dbReference type="NCBI Taxonomy" id="1746090"/>
    <lineage>
        <taxon>Eukaryota</taxon>
        <taxon>Metamonada</taxon>
        <taxon>Anaeramoebidae</taxon>
        <taxon>Anaeramoeba</taxon>
    </lineage>
</organism>
<keyword evidence="4" id="KW-1185">Reference proteome</keyword>
<feature type="transmembrane region" description="Helical" evidence="2">
    <location>
        <begin position="483"/>
        <end position="507"/>
    </location>
</feature>
<evidence type="ECO:0000313" key="3">
    <source>
        <dbReference type="EMBL" id="KAJ5075334.1"/>
    </source>
</evidence>
<sequence length="509" mass="59451">MNKLIPEEEEEEKQTLITKTPLKKQLFVDPELKIFGKIVSRKFYLYFWQFLWNLSLGAFSSTIQFWVPDFYFSDINFANSLKNAIGSFVIAMTGQIAQIKFQYTQTYLMYNAIQNSFCSVFTTFGNVIEDTEKVMYFDYWWISPVFLIGNLILSFFFHYLGVVVANKFKKGVKYSTALSHLDGEDYRMNYEIDNYLTKSSSTIQDMNFEFHPKFSLFQNKESVLPTDLNSDSDLKMSANDLDSESDHENQYQNDHFLDRKRIFLRNNPKMEKNEIKIGKEKEDEQNADNDYGTFQLGKKKKVSFYLKSIAGKTPLNELSEHIEKQFSKKIRHRRLQTKRRHRIIITIMLVLSMLNFLFARFPAYYPTNSIHSAGLLVYYCGITLLLNVSGAFAGNFLTGDLNRVSSVQWGTFRTNIISCLLIATAHNVLIFRYSFSDSFKFVLFINAFISNFCGSESSWAGLIDETVNLFNADISKKFAIRNLFWNLFVCFAFYLVLIYFVRFLLFFTA</sequence>
<gene>
    <name evidence="3" type="ORF">M0811_07304</name>
</gene>
<keyword evidence="2" id="KW-0472">Membrane</keyword>
<proteinExistence type="predicted"/>
<reference evidence="3" key="1">
    <citation type="submission" date="2022-10" db="EMBL/GenBank/DDBJ databases">
        <title>Novel sulphate-reducing endosymbionts in the free-living metamonad Anaeramoeba.</title>
        <authorList>
            <person name="Jerlstrom-Hultqvist J."/>
            <person name="Cepicka I."/>
            <person name="Gallot-Lavallee L."/>
            <person name="Salas-Leiva D."/>
            <person name="Curtis B.A."/>
            <person name="Zahonova K."/>
            <person name="Pipaliya S."/>
            <person name="Dacks J."/>
            <person name="Roger A.J."/>
        </authorList>
    </citation>
    <scope>NUCLEOTIDE SEQUENCE</scope>
    <source>
        <strain evidence="3">BMAN</strain>
    </source>
</reference>
<evidence type="ECO:0000256" key="2">
    <source>
        <dbReference type="SAM" id="Phobius"/>
    </source>
</evidence>
<keyword evidence="2" id="KW-0812">Transmembrane</keyword>
<dbReference type="Proteomes" id="UP001149090">
    <property type="component" value="Unassembled WGS sequence"/>
</dbReference>
<protein>
    <submittedName>
        <fullName evidence="3">Fluoride export protein</fullName>
    </submittedName>
</protein>
<feature type="transmembrane region" description="Helical" evidence="2">
    <location>
        <begin position="417"/>
        <end position="435"/>
    </location>
</feature>
<evidence type="ECO:0000256" key="1">
    <source>
        <dbReference type="SAM" id="MobiDB-lite"/>
    </source>
</evidence>
<comment type="caution">
    <text evidence="3">The sequence shown here is derived from an EMBL/GenBank/DDBJ whole genome shotgun (WGS) entry which is preliminary data.</text>
</comment>
<evidence type="ECO:0000313" key="4">
    <source>
        <dbReference type="Proteomes" id="UP001149090"/>
    </source>
</evidence>
<feature type="region of interest" description="Disordered" evidence="1">
    <location>
        <begin position="228"/>
        <end position="249"/>
    </location>
</feature>
<feature type="transmembrane region" description="Helical" evidence="2">
    <location>
        <begin position="139"/>
        <end position="165"/>
    </location>
</feature>
<feature type="transmembrane region" description="Helical" evidence="2">
    <location>
        <begin position="441"/>
        <end position="462"/>
    </location>
</feature>
<name>A0A9Q0LMX8_ANAIG</name>